<feature type="transmembrane region" description="Helical" evidence="5">
    <location>
        <begin position="218"/>
        <end position="235"/>
    </location>
</feature>
<gene>
    <name evidence="5" type="primary">tatC</name>
    <name evidence="7" type="ORF">M0R89_05400</name>
</gene>
<keyword evidence="5" id="KW-0813">Transport</keyword>
<feature type="transmembrane region" description="Helical" evidence="5">
    <location>
        <begin position="182"/>
        <end position="206"/>
    </location>
</feature>
<comment type="similarity">
    <text evidence="5">Belongs to the TatC family.</text>
</comment>
<dbReference type="InterPro" id="IPR002033">
    <property type="entry name" value="TatC"/>
</dbReference>
<evidence type="ECO:0000313" key="8">
    <source>
        <dbReference type="Proteomes" id="UP000830729"/>
    </source>
</evidence>
<feature type="transmembrane region" description="Helical" evidence="5">
    <location>
        <begin position="731"/>
        <end position="752"/>
    </location>
</feature>
<keyword evidence="5" id="KW-0811">Translocation</keyword>
<feature type="region of interest" description="Disordered" evidence="6">
    <location>
        <begin position="431"/>
        <end position="485"/>
    </location>
</feature>
<feature type="transmembrane region" description="Helical" evidence="5">
    <location>
        <begin position="131"/>
        <end position="153"/>
    </location>
</feature>
<evidence type="ECO:0000256" key="2">
    <source>
        <dbReference type="ARBA" id="ARBA00022692"/>
    </source>
</evidence>
<keyword evidence="3 5" id="KW-1133">Transmembrane helix</keyword>
<feature type="transmembrane region" description="Helical" evidence="5">
    <location>
        <begin position="88"/>
        <end position="110"/>
    </location>
</feature>
<proteinExistence type="inferred from homology"/>
<dbReference type="GO" id="GO:0009977">
    <property type="term" value="F:proton motive force dependent protein transmembrane transporter activity"/>
    <property type="evidence" value="ECO:0007669"/>
    <property type="project" value="TreeGrafter"/>
</dbReference>
<accession>A0A8U0HXK6</accession>
<organism evidence="7 8">
    <name type="scientific">Halorussus limi</name>
    <dbReference type="NCBI Taxonomy" id="2938695"/>
    <lineage>
        <taxon>Archaea</taxon>
        <taxon>Methanobacteriati</taxon>
        <taxon>Methanobacteriota</taxon>
        <taxon>Stenosarchaea group</taxon>
        <taxon>Halobacteria</taxon>
        <taxon>Halobacteriales</taxon>
        <taxon>Haladaptataceae</taxon>
        <taxon>Halorussus</taxon>
    </lineage>
</organism>
<dbReference type="HAMAP" id="MF_00902">
    <property type="entry name" value="TatC"/>
    <property type="match status" value="1"/>
</dbReference>
<keyword evidence="8" id="KW-1185">Reference proteome</keyword>
<reference evidence="7 8" key="1">
    <citation type="submission" date="2022-04" db="EMBL/GenBank/DDBJ databases">
        <title>Diverse halophilic archaea isolated from saline environments.</title>
        <authorList>
            <person name="Cui H.-L."/>
        </authorList>
    </citation>
    <scope>NUCLEOTIDE SEQUENCE [LARGE SCALE GENOMIC DNA]</scope>
    <source>
        <strain evidence="7 8">XZYJT49</strain>
    </source>
</reference>
<keyword evidence="4 5" id="KW-0472">Membrane</keyword>
<evidence type="ECO:0000256" key="3">
    <source>
        <dbReference type="ARBA" id="ARBA00022989"/>
    </source>
</evidence>
<comment type="caution">
    <text evidence="5">Lacks conserved residue(s) required for the propagation of feature annotation.</text>
</comment>
<feature type="transmembrane region" description="Helical" evidence="5">
    <location>
        <begin position="332"/>
        <end position="352"/>
    </location>
</feature>
<feature type="transmembrane region" description="Helical" evidence="5">
    <location>
        <begin position="38"/>
        <end position="61"/>
    </location>
</feature>
<comment type="subcellular location">
    <subcellularLocation>
        <location evidence="5">Cell membrane</location>
        <topology evidence="5">Multi-pass membrane protein</topology>
    </subcellularLocation>
    <subcellularLocation>
        <location evidence="1">Membrane</location>
        <topology evidence="1">Multi-pass membrane protein</topology>
    </subcellularLocation>
</comment>
<dbReference type="KEGG" id="halx:M0R89_05400"/>
<feature type="transmembrane region" description="Helical" evidence="5">
    <location>
        <begin position="522"/>
        <end position="541"/>
    </location>
</feature>
<dbReference type="EMBL" id="CP096659">
    <property type="protein sequence ID" value="UPV75503.1"/>
    <property type="molecule type" value="Genomic_DNA"/>
</dbReference>
<dbReference type="Proteomes" id="UP000830729">
    <property type="component" value="Chromosome"/>
</dbReference>
<evidence type="ECO:0000256" key="5">
    <source>
        <dbReference type="HAMAP-Rule" id="MF_00902"/>
    </source>
</evidence>
<name>A0A8U0HXK6_9EURY</name>
<dbReference type="GO" id="GO:0065002">
    <property type="term" value="P:intracellular protein transmembrane transport"/>
    <property type="evidence" value="ECO:0007669"/>
    <property type="project" value="TreeGrafter"/>
</dbReference>
<comment type="function">
    <text evidence="5">Part of the twin-arginine translocation (Tat) system that transports large folded proteins containing a characteristic twin-arginine motif in their signal peptide across membranes.</text>
</comment>
<evidence type="ECO:0000256" key="6">
    <source>
        <dbReference type="SAM" id="MobiDB-lite"/>
    </source>
</evidence>
<keyword evidence="5" id="KW-0653">Protein transport</keyword>
<dbReference type="GeneID" id="72184613"/>
<dbReference type="AlphaFoldDB" id="A0A8U0HXK6"/>
<keyword evidence="2 5" id="KW-0812">Transmembrane</keyword>
<dbReference type="PANTHER" id="PTHR30371">
    <property type="entry name" value="SEC-INDEPENDENT PROTEIN TRANSLOCASE PROTEIN TATC"/>
    <property type="match status" value="1"/>
</dbReference>
<feature type="compositionally biased region" description="Basic and acidic residues" evidence="6">
    <location>
        <begin position="465"/>
        <end position="475"/>
    </location>
</feature>
<dbReference type="Pfam" id="PF00902">
    <property type="entry name" value="TatC"/>
    <property type="match status" value="2"/>
</dbReference>
<feature type="transmembrane region" description="Helical" evidence="5">
    <location>
        <begin position="709"/>
        <end position="725"/>
    </location>
</feature>
<sequence length="758" mass="81639">MSGSGSSVVDEDTARAVNSGRETIGAMLSTAQTHLQKVFIVFLVGFVASFYALRSVGWPFLKEVTKAQMPPSLAESVTIIAVTPFDVILLQAKIGAVAGIVIALPVLLYYSRDSLRQRSWYPGAPIAGWKIAILAFLALALFTGGMLYGYGVFFPLMFKFLANNAITAGFETRYSIVKWTEFIAFLSLSFGLAAELPLAMSGLAYTGIVPYETFRDKWRYAIMGIFVFGAVASPPDPFTQIMWATPLVLLYAFSLYLTKIVVTLKRGSERLSFVGVARENAIRLLGAPALVFLLVRFFFTRAGVDAVNAELPTKYALPAVESVVGLPRSESILVVSGAVAAVALVVTFFYYLTQELNEVAANVAAPAPAPGAPGDIDLGNLDAGAVRAAPPEVFADMSEEDAVDYAREAMEADDAEKAQAILDRYDELHPEDEDDAEEAAAGAAAGAEAADGAQAADAEAADEATFPRESDRPEEAESSGNVFESTAAGMADAFTEDETTEEDIGGWFYDLRFIFESLTSKMFRIVAVFMLVLAGVFMFLYRGGIGVIREDFLSRLPAEVRPEMGSGETVLNIVTLHPVEALVFEVKISTLLGAVAVLPLILYYAWPAMKERGLAAGDRRVFGLWAGTIAVGLVAGSALGYTVVAPSVISWLVADALRAEMIISYRVSNFFWLVFFTTAGIGLLADVPLTMWLFERGGLVSFDAMKDRWREVVIAIFAVAGLATPDSIYTMFLLAIPLSIAYLVGLGGLWVVTVGGRR</sequence>
<feature type="compositionally biased region" description="Low complexity" evidence="6">
    <location>
        <begin position="439"/>
        <end position="458"/>
    </location>
</feature>
<comment type="subunit">
    <text evidence="5">Forms a complex with TatA.</text>
</comment>
<evidence type="ECO:0000256" key="1">
    <source>
        <dbReference type="ARBA" id="ARBA00004141"/>
    </source>
</evidence>
<dbReference type="RefSeq" id="WP_248651543.1">
    <property type="nucleotide sequence ID" value="NZ_CP096659.1"/>
</dbReference>
<evidence type="ECO:0000313" key="7">
    <source>
        <dbReference type="EMBL" id="UPV75503.1"/>
    </source>
</evidence>
<evidence type="ECO:0000256" key="4">
    <source>
        <dbReference type="ARBA" id="ARBA00023136"/>
    </source>
</evidence>
<dbReference type="GO" id="GO:0033281">
    <property type="term" value="C:TAT protein transport complex"/>
    <property type="evidence" value="ECO:0007669"/>
    <property type="project" value="UniProtKB-UniRule"/>
</dbReference>
<feature type="transmembrane region" description="Helical" evidence="5">
    <location>
        <begin position="621"/>
        <end position="649"/>
    </location>
</feature>
<protein>
    <recommendedName>
        <fullName evidence="5">Sec-independent protein translocase protein TatC</fullName>
    </recommendedName>
</protein>
<feature type="transmembrane region" description="Helical" evidence="5">
    <location>
        <begin position="241"/>
        <end position="262"/>
    </location>
</feature>
<dbReference type="GO" id="GO:0043953">
    <property type="term" value="P:protein transport by the Tat complex"/>
    <property type="evidence" value="ECO:0007669"/>
    <property type="project" value="UniProtKB-UniRule"/>
</dbReference>
<feature type="transmembrane region" description="Helical" evidence="5">
    <location>
        <begin position="282"/>
        <end position="299"/>
    </location>
</feature>
<dbReference type="PANTHER" id="PTHR30371:SF0">
    <property type="entry name" value="SEC-INDEPENDENT PROTEIN TRANSLOCASE PROTEIN TATC, CHLOROPLASTIC-RELATED"/>
    <property type="match status" value="1"/>
</dbReference>
<keyword evidence="5" id="KW-1003">Cell membrane</keyword>
<feature type="transmembrane region" description="Helical" evidence="5">
    <location>
        <begin position="669"/>
        <end position="689"/>
    </location>
</feature>
<feature type="transmembrane region" description="Helical" evidence="5">
    <location>
        <begin position="588"/>
        <end position="609"/>
    </location>
</feature>